<keyword evidence="2" id="KW-1133">Transmembrane helix</keyword>
<dbReference type="AlphaFoldDB" id="A0A4P8XXB9"/>
<feature type="transmembrane region" description="Helical" evidence="2">
    <location>
        <begin position="259"/>
        <end position="276"/>
    </location>
</feature>
<dbReference type="InterPro" id="IPR022385">
    <property type="entry name" value="Rhs_assc_core"/>
</dbReference>
<protein>
    <submittedName>
        <fullName evidence="4">RHS repeat-associated core domain-containing protein</fullName>
    </submittedName>
</protein>
<keyword evidence="2" id="KW-0472">Membrane</keyword>
<keyword evidence="2" id="KW-0812">Transmembrane</keyword>
<keyword evidence="5" id="KW-1185">Reference proteome</keyword>
<sequence>MTMQWKNGRQLSQVKTSKDTITYKYNIKGLRTRKDNSDYTYYYYYDDNNNLIAMMQGGVVAYFYYDSNNSVTAMSLNDTMYYYIKNLQGDIKKIVNESGNVLVEYTYDAWGKILNETSSGNGTYAHVKDFNPFRYRGYVYDTDTGLYYLQSRYYDPKTGRFINADDTNMLMLAPFSVSVLDTNLMTYSRNNPINIFDPTGYSSRWVHLAKAIYKIGKGLAAIVSAIAKGFVRSALGSFTAWALGLIIGKAIFYFSFGQWWGVVINVAMIVTLALRVKSILFDLPSGLWHLKQFFHHTHK</sequence>
<dbReference type="Gene3D" id="2.180.10.10">
    <property type="entry name" value="RHS repeat-associated core"/>
    <property type="match status" value="1"/>
</dbReference>
<feature type="domain" description="Teneurin-like YD-shell" evidence="3">
    <location>
        <begin position="60"/>
        <end position="193"/>
    </location>
</feature>
<feature type="transmembrane region" description="Helical" evidence="2">
    <location>
        <begin position="234"/>
        <end position="253"/>
    </location>
</feature>
<evidence type="ECO:0000256" key="1">
    <source>
        <dbReference type="ARBA" id="ARBA00022737"/>
    </source>
</evidence>
<dbReference type="InterPro" id="IPR056823">
    <property type="entry name" value="TEN-like_YD-shell"/>
</dbReference>
<dbReference type="InterPro" id="IPR050708">
    <property type="entry name" value="T6SS_VgrG/RHS"/>
</dbReference>
<dbReference type="PANTHER" id="PTHR32305">
    <property type="match status" value="1"/>
</dbReference>
<accession>A0A4P8XXB9</accession>
<reference evidence="4 5" key="1">
    <citation type="submission" date="2019-04" db="EMBL/GenBank/DDBJ databases">
        <authorList>
            <person name="Embree M."/>
            <person name="Gaffney J.R."/>
        </authorList>
    </citation>
    <scope>NUCLEOTIDE SEQUENCE [LARGE SCALE GENOMIC DNA]</scope>
    <source>
        <strain evidence="4 5">JE7A12</strain>
    </source>
</reference>
<dbReference type="PANTHER" id="PTHR32305:SF15">
    <property type="entry name" value="PROTEIN RHSA-RELATED"/>
    <property type="match status" value="1"/>
</dbReference>
<evidence type="ECO:0000313" key="5">
    <source>
        <dbReference type="Proteomes" id="UP000301475"/>
    </source>
</evidence>
<dbReference type="EMBL" id="CP039381">
    <property type="protein sequence ID" value="QCT07815.1"/>
    <property type="molecule type" value="Genomic_DNA"/>
</dbReference>
<evidence type="ECO:0000256" key="2">
    <source>
        <dbReference type="SAM" id="Phobius"/>
    </source>
</evidence>
<name>A0A4P8XXB9_9FIRM</name>
<gene>
    <name evidence="4" type="ORF">E5Z56_10820</name>
</gene>
<organism evidence="4 5">
    <name type="scientific">Ruminococcus bovis</name>
    <dbReference type="NCBI Taxonomy" id="2564099"/>
    <lineage>
        <taxon>Bacteria</taxon>
        <taxon>Bacillati</taxon>
        <taxon>Bacillota</taxon>
        <taxon>Clostridia</taxon>
        <taxon>Eubacteriales</taxon>
        <taxon>Oscillospiraceae</taxon>
        <taxon>Ruminococcus</taxon>
    </lineage>
</organism>
<dbReference type="Proteomes" id="UP000301475">
    <property type="component" value="Chromosome"/>
</dbReference>
<dbReference type="OrthoDB" id="1829191at2"/>
<keyword evidence="1" id="KW-0677">Repeat</keyword>
<evidence type="ECO:0000259" key="3">
    <source>
        <dbReference type="Pfam" id="PF25023"/>
    </source>
</evidence>
<dbReference type="Pfam" id="PF25023">
    <property type="entry name" value="TEN_YD-shell"/>
    <property type="match status" value="1"/>
</dbReference>
<evidence type="ECO:0000313" key="4">
    <source>
        <dbReference type="EMBL" id="QCT07815.1"/>
    </source>
</evidence>
<dbReference type="NCBIfam" id="TIGR03696">
    <property type="entry name" value="Rhs_assc_core"/>
    <property type="match status" value="1"/>
</dbReference>
<dbReference type="KEGG" id="ruj:E5Z56_10820"/>
<proteinExistence type="predicted"/>